<dbReference type="PANTHER" id="PTHR22765:SF434">
    <property type="entry name" value="GB|AAD18119.1-RELATED"/>
    <property type="match status" value="1"/>
</dbReference>
<evidence type="ECO:0000256" key="1">
    <source>
        <dbReference type="PROSITE-ProRule" id="PRU00175"/>
    </source>
</evidence>
<keyword evidence="1" id="KW-0863">Zinc-finger</keyword>
<accession>A0AA88WE27</accession>
<reference evidence="3" key="1">
    <citation type="submission" date="2022-12" db="EMBL/GenBank/DDBJ databases">
        <title>Draft genome assemblies for two species of Escallonia (Escalloniales).</title>
        <authorList>
            <person name="Chanderbali A."/>
            <person name="Dervinis C."/>
            <person name="Anghel I."/>
            <person name="Soltis D."/>
            <person name="Soltis P."/>
            <person name="Zapata F."/>
        </authorList>
    </citation>
    <scope>NUCLEOTIDE SEQUENCE</scope>
    <source>
        <strain evidence="3">UCBG64.0493</strain>
        <tissue evidence="3">Leaf</tissue>
    </source>
</reference>
<keyword evidence="1" id="KW-0862">Zinc</keyword>
<dbReference type="InterPro" id="IPR013083">
    <property type="entry name" value="Znf_RING/FYVE/PHD"/>
</dbReference>
<keyword evidence="1" id="KW-0479">Metal-binding</keyword>
<evidence type="ECO:0000313" key="4">
    <source>
        <dbReference type="Proteomes" id="UP001188597"/>
    </source>
</evidence>
<sequence>MTTINEDMHVSAVHVYRADADSPLEDAEGEAFGYFVFHVTSKTKNINPTKNCKVTSRSSVKRKPVSFDLTMLLPPIELKDLAFNVADNCGLFSAEACEVLSTETSNKLAGFHFEIETLAGWSPPKIIIVVEVQKSSTVTSDEDAYEAEESCGFEPDDMEFMIGCLDGYNEVPALMEVKKWDHLSDDGCPICLSKFLVGMEVAKPHCLHSFHKDCIFKWLSKSNSCPMCRSICITSI</sequence>
<dbReference type="AlphaFoldDB" id="A0AA88WE27"/>
<evidence type="ECO:0000259" key="2">
    <source>
        <dbReference type="PROSITE" id="PS50089"/>
    </source>
</evidence>
<dbReference type="PROSITE" id="PS50089">
    <property type="entry name" value="ZF_RING_2"/>
    <property type="match status" value="1"/>
</dbReference>
<dbReference type="InterPro" id="IPR051826">
    <property type="entry name" value="E3_ubiquitin-ligase_domain"/>
</dbReference>
<gene>
    <name evidence="3" type="ORF">RJ639_044657</name>
</gene>
<dbReference type="SUPFAM" id="SSF57850">
    <property type="entry name" value="RING/U-box"/>
    <property type="match status" value="1"/>
</dbReference>
<organism evidence="3 4">
    <name type="scientific">Escallonia herrerae</name>
    <dbReference type="NCBI Taxonomy" id="1293975"/>
    <lineage>
        <taxon>Eukaryota</taxon>
        <taxon>Viridiplantae</taxon>
        <taxon>Streptophyta</taxon>
        <taxon>Embryophyta</taxon>
        <taxon>Tracheophyta</taxon>
        <taxon>Spermatophyta</taxon>
        <taxon>Magnoliopsida</taxon>
        <taxon>eudicotyledons</taxon>
        <taxon>Gunneridae</taxon>
        <taxon>Pentapetalae</taxon>
        <taxon>asterids</taxon>
        <taxon>campanulids</taxon>
        <taxon>Escalloniales</taxon>
        <taxon>Escalloniaceae</taxon>
        <taxon>Escallonia</taxon>
    </lineage>
</organism>
<dbReference type="Pfam" id="PF13639">
    <property type="entry name" value="zf-RING_2"/>
    <property type="match status" value="1"/>
</dbReference>
<comment type="caution">
    <text evidence="3">The sequence shown here is derived from an EMBL/GenBank/DDBJ whole genome shotgun (WGS) entry which is preliminary data.</text>
</comment>
<dbReference type="GO" id="GO:0008270">
    <property type="term" value="F:zinc ion binding"/>
    <property type="evidence" value="ECO:0007669"/>
    <property type="project" value="UniProtKB-KW"/>
</dbReference>
<dbReference type="Proteomes" id="UP001188597">
    <property type="component" value="Unassembled WGS sequence"/>
</dbReference>
<dbReference type="GO" id="GO:0061630">
    <property type="term" value="F:ubiquitin protein ligase activity"/>
    <property type="evidence" value="ECO:0007669"/>
    <property type="project" value="TreeGrafter"/>
</dbReference>
<name>A0AA88WE27_9ASTE</name>
<dbReference type="Gene3D" id="3.30.40.10">
    <property type="entry name" value="Zinc/RING finger domain, C3HC4 (zinc finger)"/>
    <property type="match status" value="1"/>
</dbReference>
<feature type="domain" description="RING-type" evidence="2">
    <location>
        <begin position="188"/>
        <end position="229"/>
    </location>
</feature>
<dbReference type="InterPro" id="IPR001841">
    <property type="entry name" value="Znf_RING"/>
</dbReference>
<proteinExistence type="predicted"/>
<dbReference type="PANTHER" id="PTHR22765">
    <property type="entry name" value="RING FINGER AND PROTEASE ASSOCIATED DOMAIN-CONTAINING"/>
    <property type="match status" value="1"/>
</dbReference>
<evidence type="ECO:0000313" key="3">
    <source>
        <dbReference type="EMBL" id="KAK3025402.1"/>
    </source>
</evidence>
<dbReference type="EMBL" id="JAVXUP010000552">
    <property type="protein sequence ID" value="KAK3025402.1"/>
    <property type="molecule type" value="Genomic_DNA"/>
</dbReference>
<keyword evidence="4" id="KW-1185">Reference proteome</keyword>
<protein>
    <recommendedName>
        <fullName evidence="2">RING-type domain-containing protein</fullName>
    </recommendedName>
</protein>
<dbReference type="SMART" id="SM00184">
    <property type="entry name" value="RING"/>
    <property type="match status" value="1"/>
</dbReference>
<dbReference type="GO" id="GO:0006511">
    <property type="term" value="P:ubiquitin-dependent protein catabolic process"/>
    <property type="evidence" value="ECO:0007669"/>
    <property type="project" value="TreeGrafter"/>
</dbReference>